<dbReference type="EMBL" id="PDET01000014">
    <property type="protein sequence ID" value="PRD13925.1"/>
    <property type="molecule type" value="Genomic_DNA"/>
</dbReference>
<dbReference type="OrthoDB" id="6615244at2"/>
<sequence>MVTTPTKNPAPGNSLGNLLFNAEKFDEFITTYKYSCADTFGGIYRTIYGINYDAMQGMIKYGYITKKSSEIGATLDTLDTVLQWEGKGEY</sequence>
<proteinExistence type="predicted"/>
<accession>A0A2S9I823</accession>
<dbReference type="AlphaFoldDB" id="A0A2S9I823"/>
<protein>
    <submittedName>
        <fullName evidence="1">Uncharacterized protein</fullName>
    </submittedName>
</protein>
<reference evidence="1 2" key="1">
    <citation type="submission" date="2017-10" db="EMBL/GenBank/DDBJ databases">
        <title>Draft genome of two endophytic bacteria isolated from 'guarana' Paullinia cupana (Mart.) Ducke.</title>
        <authorList>
            <person name="Siqueira K.A."/>
            <person name="Liotti R.G."/>
            <person name="Mendes T.A."/>
            <person name="Soares M.A."/>
        </authorList>
    </citation>
    <scope>NUCLEOTIDE SEQUENCE [LARGE SCALE GENOMIC DNA]</scope>
    <source>
        <strain evidence="1 2">342</strain>
    </source>
</reference>
<gene>
    <name evidence="1" type="ORF">CQW29_18120</name>
</gene>
<name>A0A2S9I823_9GAMM</name>
<comment type="caution">
    <text evidence="1">The sequence shown here is derived from an EMBL/GenBank/DDBJ whole genome shotgun (WGS) entry which is preliminary data.</text>
</comment>
<evidence type="ECO:0000313" key="1">
    <source>
        <dbReference type="EMBL" id="PRD13925.1"/>
    </source>
</evidence>
<dbReference type="Proteomes" id="UP000239181">
    <property type="component" value="Unassembled WGS sequence"/>
</dbReference>
<organism evidence="1 2">
    <name type="scientific">Pantoea coffeiphila</name>
    <dbReference type="NCBI Taxonomy" id="1465635"/>
    <lineage>
        <taxon>Bacteria</taxon>
        <taxon>Pseudomonadati</taxon>
        <taxon>Pseudomonadota</taxon>
        <taxon>Gammaproteobacteria</taxon>
        <taxon>Enterobacterales</taxon>
        <taxon>Erwiniaceae</taxon>
        <taxon>Pantoea</taxon>
    </lineage>
</organism>
<evidence type="ECO:0000313" key="2">
    <source>
        <dbReference type="Proteomes" id="UP000239181"/>
    </source>
</evidence>
<keyword evidence="2" id="KW-1185">Reference proteome</keyword>